<evidence type="ECO:0000256" key="2">
    <source>
        <dbReference type="ARBA" id="ARBA00004496"/>
    </source>
</evidence>
<dbReference type="GO" id="GO:0004709">
    <property type="term" value="F:MAP kinase kinase kinase activity"/>
    <property type="evidence" value="ECO:0007669"/>
    <property type="project" value="UniProtKB-EC"/>
</dbReference>
<evidence type="ECO:0000256" key="6">
    <source>
        <dbReference type="ARBA" id="ARBA00022679"/>
    </source>
</evidence>
<dbReference type="SUPFAM" id="SSF56112">
    <property type="entry name" value="Protein kinase-like (PK-like)"/>
    <property type="match status" value="1"/>
</dbReference>
<comment type="cofactor">
    <cofactor evidence="14">
        <name>Mg(2+)</name>
        <dbReference type="ChEBI" id="CHEBI:18420"/>
    </cofactor>
</comment>
<feature type="compositionally biased region" description="Low complexity" evidence="17">
    <location>
        <begin position="60"/>
        <end position="78"/>
    </location>
</feature>
<comment type="catalytic activity">
    <reaction evidence="13">
        <text>L-seryl-[protein] + ATP = O-phospho-L-seryl-[protein] + ADP + H(+)</text>
        <dbReference type="Rhea" id="RHEA:17989"/>
        <dbReference type="Rhea" id="RHEA-COMP:9863"/>
        <dbReference type="Rhea" id="RHEA-COMP:11604"/>
        <dbReference type="ChEBI" id="CHEBI:15378"/>
        <dbReference type="ChEBI" id="CHEBI:29999"/>
        <dbReference type="ChEBI" id="CHEBI:30616"/>
        <dbReference type="ChEBI" id="CHEBI:83421"/>
        <dbReference type="ChEBI" id="CHEBI:456216"/>
        <dbReference type="EC" id="2.7.11.25"/>
    </reaction>
</comment>
<evidence type="ECO:0000256" key="10">
    <source>
        <dbReference type="ARBA" id="ARBA00022840"/>
    </source>
</evidence>
<reference evidence="19" key="2">
    <citation type="submission" date="2025-08" db="UniProtKB">
        <authorList>
            <consortium name="Ensembl"/>
        </authorList>
    </citation>
    <scope>IDENTIFICATION</scope>
</reference>
<dbReference type="PROSITE" id="PS50011">
    <property type="entry name" value="PROTEIN_KINASE_DOM"/>
    <property type="match status" value="1"/>
</dbReference>
<feature type="binding site" evidence="16">
    <location>
        <position position="191"/>
    </location>
    <ligand>
        <name>ATP</name>
        <dbReference type="ChEBI" id="CHEBI:30616"/>
    </ligand>
</feature>
<keyword evidence="9 14" id="KW-0418">Kinase</keyword>
<dbReference type="Gene3D" id="3.30.200.20">
    <property type="entry name" value="Phosphorylase Kinase, domain 1"/>
    <property type="match status" value="1"/>
</dbReference>
<evidence type="ECO:0000256" key="4">
    <source>
        <dbReference type="ARBA" id="ARBA00022490"/>
    </source>
</evidence>
<feature type="compositionally biased region" description="Basic and acidic residues" evidence="17">
    <location>
        <begin position="796"/>
        <end position="806"/>
    </location>
</feature>
<dbReference type="InterPro" id="IPR011009">
    <property type="entry name" value="Kinase-like_dom_sf"/>
</dbReference>
<feature type="domain" description="Protein kinase" evidence="18">
    <location>
        <begin position="164"/>
        <end position="405"/>
    </location>
</feature>
<protein>
    <recommendedName>
        <fullName evidence="14">Mitogen-activated protein kinase kinase kinase 12</fullName>
        <ecNumber evidence="14">2.7.11.25</ecNumber>
    </recommendedName>
</protein>
<name>A0A8C6Q468_NOTFU</name>
<keyword evidence="5 14" id="KW-0723">Serine/threonine-protein kinase</keyword>
<dbReference type="GO" id="GO:0005524">
    <property type="term" value="F:ATP binding"/>
    <property type="evidence" value="ECO:0007669"/>
    <property type="project" value="UniProtKB-KW"/>
</dbReference>
<feature type="compositionally biased region" description="Low complexity" evidence="17">
    <location>
        <begin position="612"/>
        <end position="624"/>
    </location>
</feature>
<reference evidence="19" key="1">
    <citation type="submission" date="2014-08" db="EMBL/GenBank/DDBJ databases">
        <authorList>
            <person name="Senf B."/>
            <person name="Petzold A."/>
            <person name="Downie B.R."/>
            <person name="Koch P."/>
            <person name="Platzer M."/>
        </authorList>
    </citation>
    <scope>NUCLEOTIDE SEQUENCE [LARGE SCALE GENOMIC DNA]</scope>
    <source>
        <strain evidence="19">GRZ</strain>
    </source>
</reference>
<keyword evidence="14" id="KW-0460">Magnesium</keyword>
<evidence type="ECO:0000256" key="11">
    <source>
        <dbReference type="ARBA" id="ARBA00023136"/>
    </source>
</evidence>
<feature type="compositionally biased region" description="Polar residues" evidence="17">
    <location>
        <begin position="754"/>
        <end position="772"/>
    </location>
</feature>
<dbReference type="Ensembl" id="ENSNFUT00015054886.1">
    <property type="protein sequence ID" value="ENSNFUP00015052640.1"/>
    <property type="gene ID" value="ENSNFUG00015024483.1"/>
</dbReference>
<comment type="similarity">
    <text evidence="3 14">Belongs to the protein kinase superfamily. STE Ser/Thr protein kinase family. MAP kinase kinase kinase subfamily.</text>
</comment>
<feature type="active site" description="Proton acceptor" evidence="15">
    <location>
        <position position="275"/>
    </location>
</feature>
<feature type="region of interest" description="Disordered" evidence="17">
    <location>
        <begin position="60"/>
        <end position="82"/>
    </location>
</feature>
<dbReference type="InterPro" id="IPR051681">
    <property type="entry name" value="Ser/Thr_Kinases-Pseudokinases"/>
</dbReference>
<dbReference type="FunFam" id="1.10.510.10:FF:000087">
    <property type="entry name" value="Mitogen-activated protein kinase kinase kinase 12"/>
    <property type="match status" value="1"/>
</dbReference>
<reference evidence="19" key="3">
    <citation type="submission" date="2025-09" db="UniProtKB">
        <authorList>
            <consortium name="Ensembl"/>
        </authorList>
    </citation>
    <scope>IDENTIFICATION</scope>
</reference>
<evidence type="ECO:0000313" key="20">
    <source>
        <dbReference type="Proteomes" id="UP000694548"/>
    </source>
</evidence>
<dbReference type="InterPro" id="IPR027257">
    <property type="entry name" value="MAPKKK12"/>
</dbReference>
<dbReference type="EC" id="2.7.11.25" evidence="14"/>
<feature type="compositionally biased region" description="Basic and acidic residues" evidence="17">
    <location>
        <begin position="776"/>
        <end position="785"/>
    </location>
</feature>
<keyword evidence="20" id="KW-1185">Reference proteome</keyword>
<feature type="compositionally biased region" description="Polar residues" evidence="17">
    <location>
        <begin position="14"/>
        <end position="23"/>
    </location>
</feature>
<feature type="region of interest" description="Disordered" evidence="17">
    <location>
        <begin position="1"/>
        <end position="45"/>
    </location>
</feature>
<keyword evidence="6 14" id="KW-0808">Transferase</keyword>
<evidence type="ECO:0000256" key="7">
    <source>
        <dbReference type="ARBA" id="ARBA00022737"/>
    </source>
</evidence>
<accession>A0A8C6Q468</accession>
<evidence type="ECO:0000256" key="9">
    <source>
        <dbReference type="ARBA" id="ARBA00022777"/>
    </source>
</evidence>
<evidence type="ECO:0000259" key="18">
    <source>
        <dbReference type="PROSITE" id="PS50011"/>
    </source>
</evidence>
<dbReference type="InterPro" id="IPR008271">
    <property type="entry name" value="Ser/Thr_kinase_AS"/>
</dbReference>
<feature type="region of interest" description="Disordered" evidence="17">
    <location>
        <begin position="503"/>
        <end position="526"/>
    </location>
</feature>
<dbReference type="AlphaFoldDB" id="A0A8C6Q468"/>
<keyword evidence="7" id="KW-0677">Repeat</keyword>
<evidence type="ECO:0000313" key="19">
    <source>
        <dbReference type="Ensembl" id="ENSNFUP00015052640.1"/>
    </source>
</evidence>
<sequence>MSGTCIHEPRAPSPSLSGFSTPISEPPYRRLDGDTPACTPETDLTPTQCVLRNVLSIEPSVPVGQGGSSPSPSDGPSGHFDNSVLKLHEHEACQCGGGAEAGHSPEAGAVRRPSESIRLQSGSGGFLEGLFGCLKPVWTMIGKAYSTEHKHNHEESWEIPFEEISDLQWVGSGAQGAVFLGRLHGDEVAVKKVRDIKETEIKHLRKLKHPNIITFKGVCTQAPCYCILMEYCAQGQLYEVLRVGRKITPSLLVDWSMGIAGGMNYLHLHKIIHRDLKSPNMLITHDDMVKISDFGTSKELSDKSTKMSFAGTVAWMAPEVIRNEPVSEKVDIWSFGVVLWEMLTGEIPYKDVDSSAIIWGVGNNSLQLPVPESCPDGFKVLLRQCWNCKPRNRPSFRQILLHLDIASADVLSTPQETYFKSQAEWREEVKQHFEKIKSEGTCLHRLDEELINRRREELRHALDIREHYERKLERANNLYMELSAVMLQLELKEKELQRREQSLDKKYPGLFKHHSSRQGSSSNSMDKLIKKRNVPQKLPPGKRPDILKSEVIIPKIDSSVMQVTIPACSNRNSTSPSRSRRLKTRHRKPGKGSSGDLAGLKANQASPNTDPSAQANSSSTNTSKQLLEPSAALRGLGHEQQQRQLSSSSPDLICTTLEAGGQGKGEPSDAASFPFSRSIGSPRLSNDGEDKEDGAGVLRIPRGSSGGVGTQHLTPSAILYRAAITRKQRRGVSSEEEEGEVDSEVELPRRRRPTSITKCQSVSTFSSENLSVSDGEEGHTTDHSHSGTPDVVSTNTDDRLDDRSDDLLSQGSEIPVDNTDPAQVSDGLCVHDPKHAGKVLEADCSSTMSAPSTSR</sequence>
<evidence type="ECO:0000256" key="5">
    <source>
        <dbReference type="ARBA" id="ARBA00022527"/>
    </source>
</evidence>
<dbReference type="GO" id="GO:0016020">
    <property type="term" value="C:membrane"/>
    <property type="evidence" value="ECO:0007669"/>
    <property type="project" value="UniProtKB-SubCell"/>
</dbReference>
<dbReference type="PANTHER" id="PTHR44329:SF17">
    <property type="entry name" value="MITOGEN-ACTIVATED PROTEIN KINASE KINASE KINASE 12"/>
    <property type="match status" value="1"/>
</dbReference>
<dbReference type="InterPro" id="IPR001245">
    <property type="entry name" value="Ser-Thr/Tyr_kinase_cat_dom"/>
</dbReference>
<evidence type="ECO:0000256" key="17">
    <source>
        <dbReference type="SAM" id="MobiDB-lite"/>
    </source>
</evidence>
<feature type="binding site" evidence="16">
    <location>
        <begin position="170"/>
        <end position="178"/>
    </location>
    <ligand>
        <name>ATP</name>
        <dbReference type="ChEBI" id="CHEBI:30616"/>
    </ligand>
</feature>
<feature type="region of interest" description="Disordered" evidence="17">
    <location>
        <begin position="564"/>
        <end position="624"/>
    </location>
</feature>
<organism evidence="19 20">
    <name type="scientific">Nothobranchius furzeri</name>
    <name type="common">Turquoise killifish</name>
    <dbReference type="NCBI Taxonomy" id="105023"/>
    <lineage>
        <taxon>Eukaryota</taxon>
        <taxon>Metazoa</taxon>
        <taxon>Chordata</taxon>
        <taxon>Craniata</taxon>
        <taxon>Vertebrata</taxon>
        <taxon>Euteleostomi</taxon>
        <taxon>Actinopterygii</taxon>
        <taxon>Neopterygii</taxon>
        <taxon>Teleostei</taxon>
        <taxon>Neoteleostei</taxon>
        <taxon>Acanthomorphata</taxon>
        <taxon>Ovalentaria</taxon>
        <taxon>Atherinomorphae</taxon>
        <taxon>Cyprinodontiformes</taxon>
        <taxon>Nothobranchiidae</taxon>
        <taxon>Nothobranchius</taxon>
    </lineage>
</organism>
<comment type="subcellular location">
    <subcellularLocation>
        <location evidence="2">Cytoplasm</location>
    </subcellularLocation>
    <subcellularLocation>
        <location evidence="1">Membrane</location>
    </subcellularLocation>
</comment>
<comment type="function">
    <text evidence="14">May be an activator of the JNK/SAPK pathway.</text>
</comment>
<dbReference type="PROSITE" id="PS00108">
    <property type="entry name" value="PROTEIN_KINASE_ST"/>
    <property type="match status" value="1"/>
</dbReference>
<dbReference type="SMART" id="SM00220">
    <property type="entry name" value="S_TKc"/>
    <property type="match status" value="1"/>
</dbReference>
<dbReference type="PANTHER" id="PTHR44329">
    <property type="entry name" value="SERINE/THREONINE-PROTEIN KINASE TNNI3K-RELATED"/>
    <property type="match status" value="1"/>
</dbReference>
<evidence type="ECO:0000256" key="16">
    <source>
        <dbReference type="PIRSR" id="PIRSR038165-51"/>
    </source>
</evidence>
<dbReference type="Pfam" id="PF07714">
    <property type="entry name" value="PK_Tyr_Ser-Thr"/>
    <property type="match status" value="1"/>
</dbReference>
<dbReference type="PIRSF" id="PIRSF038165">
    <property type="entry name" value="MAPKKK12_MAPKKK13"/>
    <property type="match status" value="1"/>
</dbReference>
<feature type="compositionally biased region" description="Acidic residues" evidence="17">
    <location>
        <begin position="734"/>
        <end position="745"/>
    </location>
</feature>
<dbReference type="PRINTS" id="PR00109">
    <property type="entry name" value="TYRKINASE"/>
</dbReference>
<keyword evidence="11" id="KW-0472">Membrane</keyword>
<feature type="region of interest" description="Disordered" evidence="17">
    <location>
        <begin position="729"/>
        <end position="830"/>
    </location>
</feature>
<evidence type="ECO:0000256" key="13">
    <source>
        <dbReference type="ARBA" id="ARBA00048329"/>
    </source>
</evidence>
<dbReference type="GeneTree" id="ENSGT00940000159006"/>
<dbReference type="InterPro" id="IPR017419">
    <property type="entry name" value="MAP3K12_MAP3K13"/>
</dbReference>
<dbReference type="FunFam" id="3.30.200.20:FF:000095">
    <property type="entry name" value="Mitogen-activated protein kinase kinase kinase 12"/>
    <property type="match status" value="1"/>
</dbReference>
<feature type="region of interest" description="Disordered" evidence="17">
    <location>
        <begin position="95"/>
        <end position="115"/>
    </location>
</feature>
<keyword evidence="8 14" id="KW-0547">Nucleotide-binding</keyword>
<feature type="region of interest" description="Disordered" evidence="17">
    <location>
        <begin position="636"/>
        <end position="712"/>
    </location>
</feature>
<proteinExistence type="inferred from homology"/>
<dbReference type="GO" id="GO:0005737">
    <property type="term" value="C:cytoplasm"/>
    <property type="evidence" value="ECO:0007669"/>
    <property type="project" value="UniProtKB-SubCell"/>
</dbReference>
<evidence type="ECO:0000256" key="1">
    <source>
        <dbReference type="ARBA" id="ARBA00004370"/>
    </source>
</evidence>
<dbReference type="CDD" id="cd14059">
    <property type="entry name" value="STKc_MAP3K12_13"/>
    <property type="match status" value="1"/>
</dbReference>
<evidence type="ECO:0000256" key="12">
    <source>
        <dbReference type="ARBA" id="ARBA00047559"/>
    </source>
</evidence>
<evidence type="ECO:0000256" key="3">
    <source>
        <dbReference type="ARBA" id="ARBA00006529"/>
    </source>
</evidence>
<comment type="catalytic activity">
    <reaction evidence="12">
        <text>L-threonyl-[protein] + ATP = O-phospho-L-threonyl-[protein] + ADP + H(+)</text>
        <dbReference type="Rhea" id="RHEA:46608"/>
        <dbReference type="Rhea" id="RHEA-COMP:11060"/>
        <dbReference type="Rhea" id="RHEA-COMP:11605"/>
        <dbReference type="ChEBI" id="CHEBI:15378"/>
        <dbReference type="ChEBI" id="CHEBI:30013"/>
        <dbReference type="ChEBI" id="CHEBI:30616"/>
        <dbReference type="ChEBI" id="CHEBI:61977"/>
        <dbReference type="ChEBI" id="CHEBI:456216"/>
        <dbReference type="EC" id="2.7.11.25"/>
    </reaction>
</comment>
<keyword evidence="4" id="KW-0963">Cytoplasm</keyword>
<evidence type="ECO:0000256" key="8">
    <source>
        <dbReference type="ARBA" id="ARBA00022741"/>
    </source>
</evidence>
<dbReference type="Proteomes" id="UP000694548">
    <property type="component" value="Chromosome sgr15"/>
</dbReference>
<gene>
    <name evidence="19" type="primary">MAP3K12</name>
    <name evidence="19" type="synonym">map3k12</name>
</gene>
<dbReference type="InterPro" id="IPR000719">
    <property type="entry name" value="Prot_kinase_dom"/>
</dbReference>
<feature type="compositionally biased region" description="Basic residues" evidence="17">
    <location>
        <begin position="578"/>
        <end position="590"/>
    </location>
</feature>
<dbReference type="Gene3D" id="1.10.510.10">
    <property type="entry name" value="Transferase(Phosphotransferase) domain 1"/>
    <property type="match status" value="1"/>
</dbReference>
<evidence type="ECO:0000256" key="14">
    <source>
        <dbReference type="PIRNR" id="PIRNR038165"/>
    </source>
</evidence>
<keyword evidence="10 14" id="KW-0067">ATP-binding</keyword>
<dbReference type="GO" id="GO:0007254">
    <property type="term" value="P:JNK cascade"/>
    <property type="evidence" value="ECO:0007669"/>
    <property type="project" value="InterPro"/>
</dbReference>
<evidence type="ECO:0000256" key="15">
    <source>
        <dbReference type="PIRSR" id="PIRSR038165-50"/>
    </source>
</evidence>
<dbReference type="PIRSF" id="PIRSF500741">
    <property type="entry name" value="MAPKKK12"/>
    <property type="match status" value="1"/>
</dbReference>